<name>A0A433TXE0_ELYCH</name>
<dbReference type="Pfam" id="PF01477">
    <property type="entry name" value="PLAT"/>
    <property type="match status" value="3"/>
</dbReference>
<sequence length="650" mass="75151">MSLHETKCGPGAWAYKPQYAHTPSGEAVFPDHIRTTWAGPINPQLYSDSLNELCSNNDQNLYRLERLIQQPRSAQNAPFQIRETNKEYYDDSWLFGSSVMFAPRETFAFGTKKSSDDDTWSNASSIAAPHNYCYLCSTLEEHQEHLMRMRKPKKAGVSAKPKPKYIAPPPRVRRKVEKEPEEYCDNRYKIVVWTGNKANATTDANIYVTITGDMNYLHKSRLHHGSGNSKMCFCRGSKETFYVKSPTLGDLQYLTIEHDGTEKRHSWFCEKVEITCMKTLQHWVFVCDNWLSMHHGDYMTRRDLRASYVERKPQEFELTVYTGTKRLAGTDANVYVTFQGTERSSSKIKLVSDQNNQELFQRGSVDRFRVRFNDIGEILTMRIEHDGKGLASGWFLDKVVLQNIDDPKVIYYFLLHGWLAKDVGNGHLWREIRAKKKLAQEVTKGKPVSYQVTVRTGDVRYAGTDANVYIIIQGTKGKTKKLFMDDARNNFERGMTEVFELNASNVGHVTRINIGHDNSGPGAGWYCEDVTVKKYLTKDEVVQFLNKLKKQRKPKDRHKKRMSDRVRDRSLEDVKEESEGELEEALDEDFPEGSYKDVYDRNGKVVKVPVYEEFFFECKNWLAMDEADGLLERELLVKNKSMTFRDLSSR</sequence>
<dbReference type="OrthoDB" id="5322100at2759"/>
<dbReference type="InterPro" id="IPR036392">
    <property type="entry name" value="PLAT/LH2_dom_sf"/>
</dbReference>
<dbReference type="SUPFAM" id="SSF49723">
    <property type="entry name" value="Lipase/lipooxygenase domain (PLAT/LH2 domain)"/>
    <property type="match status" value="3"/>
</dbReference>
<dbReference type="EMBL" id="RQTK01000144">
    <property type="protein sequence ID" value="RUS86263.1"/>
    <property type="molecule type" value="Genomic_DNA"/>
</dbReference>
<protein>
    <recommendedName>
        <fullName evidence="3">PLAT domain-containing protein</fullName>
    </recommendedName>
</protein>
<dbReference type="Proteomes" id="UP000271974">
    <property type="component" value="Unassembled WGS sequence"/>
</dbReference>
<evidence type="ECO:0000313" key="5">
    <source>
        <dbReference type="Proteomes" id="UP000271974"/>
    </source>
</evidence>
<dbReference type="STRING" id="188477.A0A433TXE0"/>
<feature type="domain" description="PLAT" evidence="3">
    <location>
        <begin position="448"/>
        <end position="564"/>
    </location>
</feature>
<comment type="caution">
    <text evidence="4">The sequence shown here is derived from an EMBL/GenBank/DDBJ whole genome shotgun (WGS) entry which is preliminary data.</text>
</comment>
<comment type="caution">
    <text evidence="1">Lacks conserved residue(s) required for the propagation of feature annotation.</text>
</comment>
<dbReference type="CDD" id="cd01756">
    <property type="entry name" value="PLAT_repeat"/>
    <property type="match status" value="1"/>
</dbReference>
<dbReference type="InterPro" id="IPR052970">
    <property type="entry name" value="Inner_ear_hair_cell_LOXHD"/>
</dbReference>
<feature type="region of interest" description="Disordered" evidence="2">
    <location>
        <begin position="549"/>
        <end position="587"/>
    </location>
</feature>
<feature type="domain" description="PLAT" evidence="3">
    <location>
        <begin position="186"/>
        <end position="305"/>
    </location>
</feature>
<evidence type="ECO:0000313" key="4">
    <source>
        <dbReference type="EMBL" id="RUS86263.1"/>
    </source>
</evidence>
<dbReference type="PROSITE" id="PS50095">
    <property type="entry name" value="PLAT"/>
    <property type="match status" value="3"/>
</dbReference>
<evidence type="ECO:0000259" key="3">
    <source>
        <dbReference type="PROSITE" id="PS50095"/>
    </source>
</evidence>
<dbReference type="AlphaFoldDB" id="A0A433TXE0"/>
<dbReference type="SMART" id="SM00308">
    <property type="entry name" value="LH2"/>
    <property type="match status" value="2"/>
</dbReference>
<accession>A0A433TXE0</accession>
<dbReference type="InterPro" id="IPR001024">
    <property type="entry name" value="PLAT/LH2_dom"/>
</dbReference>
<proteinExistence type="predicted"/>
<dbReference type="PANTHER" id="PTHR45901">
    <property type="entry name" value="PROTEIN CBG12474"/>
    <property type="match status" value="1"/>
</dbReference>
<feature type="region of interest" description="Disordered" evidence="2">
    <location>
        <begin position="152"/>
        <end position="178"/>
    </location>
</feature>
<reference evidence="4 5" key="1">
    <citation type="submission" date="2019-01" db="EMBL/GenBank/DDBJ databases">
        <title>A draft genome assembly of the solar-powered sea slug Elysia chlorotica.</title>
        <authorList>
            <person name="Cai H."/>
            <person name="Li Q."/>
            <person name="Fang X."/>
            <person name="Li J."/>
            <person name="Curtis N.E."/>
            <person name="Altenburger A."/>
            <person name="Shibata T."/>
            <person name="Feng M."/>
            <person name="Maeda T."/>
            <person name="Schwartz J.A."/>
            <person name="Shigenobu S."/>
            <person name="Lundholm N."/>
            <person name="Nishiyama T."/>
            <person name="Yang H."/>
            <person name="Hasebe M."/>
            <person name="Li S."/>
            <person name="Pierce S.K."/>
            <person name="Wang J."/>
        </authorList>
    </citation>
    <scope>NUCLEOTIDE SEQUENCE [LARGE SCALE GENOMIC DNA]</scope>
    <source>
        <strain evidence="4">EC2010</strain>
        <tissue evidence="4">Whole organism of an adult</tissue>
    </source>
</reference>
<gene>
    <name evidence="4" type="ORF">EGW08_005955</name>
</gene>
<dbReference type="PANTHER" id="PTHR45901:SF3">
    <property type="entry name" value="LIPOXYGENASE HOMOLOGY DOMAIN-CONTAINING PROTEIN 1"/>
    <property type="match status" value="1"/>
</dbReference>
<feature type="compositionally biased region" description="Basic and acidic residues" evidence="2">
    <location>
        <begin position="563"/>
        <end position="573"/>
    </location>
</feature>
<feature type="domain" description="PLAT" evidence="3">
    <location>
        <begin position="314"/>
        <end position="433"/>
    </location>
</feature>
<organism evidence="4 5">
    <name type="scientific">Elysia chlorotica</name>
    <name type="common">Eastern emerald elysia</name>
    <name type="synonym">Sea slug</name>
    <dbReference type="NCBI Taxonomy" id="188477"/>
    <lineage>
        <taxon>Eukaryota</taxon>
        <taxon>Metazoa</taxon>
        <taxon>Spiralia</taxon>
        <taxon>Lophotrochozoa</taxon>
        <taxon>Mollusca</taxon>
        <taxon>Gastropoda</taxon>
        <taxon>Heterobranchia</taxon>
        <taxon>Euthyneura</taxon>
        <taxon>Panpulmonata</taxon>
        <taxon>Sacoglossa</taxon>
        <taxon>Placobranchoidea</taxon>
        <taxon>Plakobranchidae</taxon>
        <taxon>Elysia</taxon>
    </lineage>
</organism>
<dbReference type="Gene3D" id="2.40.180.10">
    <property type="entry name" value="Catalase core domain"/>
    <property type="match status" value="3"/>
</dbReference>
<evidence type="ECO:0000256" key="1">
    <source>
        <dbReference type="PROSITE-ProRule" id="PRU00152"/>
    </source>
</evidence>
<feature type="compositionally biased region" description="Acidic residues" evidence="2">
    <location>
        <begin position="574"/>
        <end position="587"/>
    </location>
</feature>
<evidence type="ECO:0000256" key="2">
    <source>
        <dbReference type="SAM" id="MobiDB-lite"/>
    </source>
</evidence>
<keyword evidence="5" id="KW-1185">Reference proteome</keyword>
<feature type="compositionally biased region" description="Basic residues" evidence="2">
    <location>
        <begin position="549"/>
        <end position="562"/>
    </location>
</feature>